<feature type="domain" description="DUF83" evidence="10">
    <location>
        <begin position="24"/>
        <end position="179"/>
    </location>
</feature>
<dbReference type="PANTHER" id="PTHR37168">
    <property type="entry name" value="CRISPR-ASSOCIATED EXONUCLEASE CAS4"/>
    <property type="match status" value="1"/>
</dbReference>
<dbReference type="STRING" id="870242.cpu_18100"/>
<dbReference type="EC" id="3.1.12.1" evidence="9"/>
<evidence type="ECO:0000256" key="2">
    <source>
        <dbReference type="ARBA" id="ARBA00022723"/>
    </source>
</evidence>
<dbReference type="Proteomes" id="UP000187485">
    <property type="component" value="Unassembled WGS sequence"/>
</dbReference>
<accession>A0A1L8CWL1</accession>
<dbReference type="OrthoDB" id="9794720at2"/>
<keyword evidence="1 9" id="KW-0540">Nuclease</keyword>
<organism evidence="11 12">
    <name type="scientific">Carboxydothermus pertinax</name>
    <dbReference type="NCBI Taxonomy" id="870242"/>
    <lineage>
        <taxon>Bacteria</taxon>
        <taxon>Bacillati</taxon>
        <taxon>Bacillota</taxon>
        <taxon>Clostridia</taxon>
        <taxon>Thermoanaerobacterales</taxon>
        <taxon>Thermoanaerobacteraceae</taxon>
        <taxon>Carboxydothermus</taxon>
    </lineage>
</organism>
<keyword evidence="2 9" id="KW-0479">Metal-binding</keyword>
<dbReference type="GO" id="GO:0004527">
    <property type="term" value="F:exonuclease activity"/>
    <property type="evidence" value="ECO:0007669"/>
    <property type="project" value="UniProtKB-KW"/>
</dbReference>
<evidence type="ECO:0000256" key="1">
    <source>
        <dbReference type="ARBA" id="ARBA00022722"/>
    </source>
</evidence>
<evidence type="ECO:0000313" key="11">
    <source>
        <dbReference type="EMBL" id="GAV23300.1"/>
    </source>
</evidence>
<evidence type="ECO:0000256" key="4">
    <source>
        <dbReference type="ARBA" id="ARBA00022839"/>
    </source>
</evidence>
<proteinExistence type="inferred from homology"/>
<dbReference type="PANTHER" id="PTHR37168:SF2">
    <property type="entry name" value="CRISPR-ASSOCIATED EXONUCLEASE CAS4"/>
    <property type="match status" value="1"/>
</dbReference>
<evidence type="ECO:0000256" key="6">
    <source>
        <dbReference type="ARBA" id="ARBA00023014"/>
    </source>
</evidence>
<evidence type="ECO:0000259" key="10">
    <source>
        <dbReference type="Pfam" id="PF01930"/>
    </source>
</evidence>
<keyword evidence="4 9" id="KW-0269">Exonuclease</keyword>
<dbReference type="NCBIfam" id="TIGR00372">
    <property type="entry name" value="cas4"/>
    <property type="match status" value="1"/>
</dbReference>
<keyword evidence="12" id="KW-1185">Reference proteome</keyword>
<evidence type="ECO:0000256" key="8">
    <source>
        <dbReference type="ARBA" id="ARBA00023211"/>
    </source>
</evidence>
<dbReference type="Gene3D" id="3.90.320.10">
    <property type="match status" value="1"/>
</dbReference>
<comment type="function">
    <text evidence="9">CRISPR (clustered regularly interspaced short palindromic repeat) is an adaptive immune system that provides protection against mobile genetic elements (viruses, transposable elements and conjugative plasmids). CRISPR clusters contain sequences complementary to antecedent mobile elements and target invading nucleic acids. CRISPR clusters are transcribed and processed into CRISPR RNA (crRNA).</text>
</comment>
<dbReference type="GO" id="GO:0051536">
    <property type="term" value="F:iron-sulfur cluster binding"/>
    <property type="evidence" value="ECO:0007669"/>
    <property type="project" value="UniProtKB-KW"/>
</dbReference>
<dbReference type="EMBL" id="BDJK01000041">
    <property type="protein sequence ID" value="GAV23300.1"/>
    <property type="molecule type" value="Genomic_DNA"/>
</dbReference>
<keyword evidence="6 9" id="KW-0411">Iron-sulfur</keyword>
<evidence type="ECO:0000256" key="7">
    <source>
        <dbReference type="ARBA" id="ARBA00023118"/>
    </source>
</evidence>
<protein>
    <recommendedName>
        <fullName evidence="9">CRISPR-associated exonuclease Cas4</fullName>
        <ecNumber evidence="9">3.1.12.1</ecNumber>
    </recommendedName>
</protein>
<keyword evidence="8 9" id="KW-0464">Manganese</keyword>
<dbReference type="InterPro" id="IPR022765">
    <property type="entry name" value="Dna2/Cas4_DUF83"/>
</dbReference>
<comment type="cofactor">
    <cofactor evidence="9">
        <name>iron-sulfur cluster</name>
        <dbReference type="ChEBI" id="CHEBI:30408"/>
    </cofactor>
</comment>
<dbReference type="InterPro" id="IPR013343">
    <property type="entry name" value="CRISPR-assoc_prot_Cas4"/>
</dbReference>
<keyword evidence="3 9" id="KW-0378">Hydrolase</keyword>
<dbReference type="Pfam" id="PF01930">
    <property type="entry name" value="Cas_Cas4"/>
    <property type="match status" value="1"/>
</dbReference>
<keyword evidence="7 9" id="KW-0051">Antiviral defense</keyword>
<evidence type="ECO:0000313" key="12">
    <source>
        <dbReference type="Proteomes" id="UP000187485"/>
    </source>
</evidence>
<reference evidence="12" key="1">
    <citation type="submission" date="2016-12" db="EMBL/GenBank/DDBJ databases">
        <title>Draft Genome Sequences od Carboxydothermus pertinax and islandicus, Hydrogenogenic Carboxydotrophic Bacteria.</title>
        <authorList>
            <person name="Fukuyama Y."/>
            <person name="Ohmae K."/>
            <person name="Yoneda Y."/>
            <person name="Yoshida T."/>
            <person name="Sako Y."/>
        </authorList>
    </citation>
    <scope>NUCLEOTIDE SEQUENCE [LARGE SCALE GENOMIC DNA]</scope>
    <source>
        <strain evidence="12">Ug1</strain>
    </source>
</reference>
<evidence type="ECO:0000256" key="9">
    <source>
        <dbReference type="RuleBase" id="RU365022"/>
    </source>
</evidence>
<gene>
    <name evidence="11" type="ORF">cpu_18100</name>
</gene>
<dbReference type="RefSeq" id="WP_077177283.1">
    <property type="nucleotide sequence ID" value="NZ_BDJK01000041.1"/>
</dbReference>
<evidence type="ECO:0000256" key="3">
    <source>
        <dbReference type="ARBA" id="ARBA00022801"/>
    </source>
</evidence>
<name>A0A1L8CWL1_9THEO</name>
<dbReference type="GO" id="GO:0051607">
    <property type="term" value="P:defense response to virus"/>
    <property type="evidence" value="ECO:0007669"/>
    <property type="project" value="UniProtKB-KW"/>
</dbReference>
<comment type="similarity">
    <text evidence="9">Belongs to the CRISPR-associated exonuclease Cas4 family.</text>
</comment>
<dbReference type="GO" id="GO:0046872">
    <property type="term" value="F:metal ion binding"/>
    <property type="evidence" value="ECO:0007669"/>
    <property type="project" value="UniProtKB-KW"/>
</dbReference>
<comment type="caution">
    <text evidence="11">The sequence shown here is derived from an EMBL/GenBank/DDBJ whole genome shotgun (WGS) entry which is preliminary data.</text>
</comment>
<keyword evidence="5 9" id="KW-0408">Iron</keyword>
<evidence type="ECO:0000256" key="5">
    <source>
        <dbReference type="ARBA" id="ARBA00023004"/>
    </source>
</evidence>
<comment type="cofactor">
    <cofactor evidence="9">
        <name>Mg(2+)</name>
        <dbReference type="ChEBI" id="CHEBI:18420"/>
    </cofactor>
    <cofactor evidence="9">
        <name>Mn(2+)</name>
        <dbReference type="ChEBI" id="CHEBI:29035"/>
    </cofactor>
    <text evidence="9">Mg(2+) or Mn(2+) required for ssDNA cleavage activity.</text>
</comment>
<dbReference type="InterPro" id="IPR011604">
    <property type="entry name" value="PDDEXK-like_dom_sf"/>
</dbReference>
<dbReference type="AlphaFoldDB" id="A0A1L8CWL1"/>
<sequence>MAEKTIFLKGENMLDDINDIELGGLEVNYYTVCPRKLWLYARYIRQERVHDRVELGRFVHEESYRRFKKELEIGSVKIDLLEDGAVCEVKLSSKMEEAHLWQLYYYLYYLKRKGFSAVKGILLFPKEKKRKEVVLTAEVEKKLSQIIAEIIQLKKEMFPPEKIRKLSFCKKCAYFEFCYA</sequence>